<reference evidence="1" key="1">
    <citation type="journal article" date="2020" name="mSystems">
        <title>Genome- and Community-Level Interaction Insights into Carbon Utilization and Element Cycling Functions of Hydrothermarchaeota in Hydrothermal Sediment.</title>
        <authorList>
            <person name="Zhou Z."/>
            <person name="Liu Y."/>
            <person name="Xu W."/>
            <person name="Pan J."/>
            <person name="Luo Z.H."/>
            <person name="Li M."/>
        </authorList>
    </citation>
    <scope>NUCLEOTIDE SEQUENCE [LARGE SCALE GENOMIC DNA]</scope>
    <source>
        <strain evidence="1">HyVt-493</strain>
    </source>
</reference>
<evidence type="ECO:0000313" key="1">
    <source>
        <dbReference type="EMBL" id="HFC92612.1"/>
    </source>
</evidence>
<proteinExistence type="predicted"/>
<evidence type="ECO:0008006" key="2">
    <source>
        <dbReference type="Google" id="ProtNLM"/>
    </source>
</evidence>
<gene>
    <name evidence="1" type="ORF">ENJ51_07350</name>
</gene>
<dbReference type="Proteomes" id="UP000885750">
    <property type="component" value="Unassembled WGS sequence"/>
</dbReference>
<dbReference type="AlphaFoldDB" id="A0A7V2T0Z0"/>
<protein>
    <recommendedName>
        <fullName evidence="2">Hemerythrin-like domain-containing protein</fullName>
    </recommendedName>
</protein>
<accession>A0A7V2T0Z0</accession>
<comment type="caution">
    <text evidence="1">The sequence shown here is derived from an EMBL/GenBank/DDBJ whole genome shotgun (WGS) entry which is preliminary data.</text>
</comment>
<dbReference type="EMBL" id="DRMS01000274">
    <property type="protein sequence ID" value="HFC92612.1"/>
    <property type="molecule type" value="Genomic_DNA"/>
</dbReference>
<name>A0A7V2T0Z0_LEUMU</name>
<organism evidence="1">
    <name type="scientific">Leucothrix mucor</name>
    <dbReference type="NCBI Taxonomy" id="45248"/>
    <lineage>
        <taxon>Bacteria</taxon>
        <taxon>Pseudomonadati</taxon>
        <taxon>Pseudomonadota</taxon>
        <taxon>Gammaproteobacteria</taxon>
        <taxon>Thiotrichales</taxon>
        <taxon>Thiotrichaceae</taxon>
        <taxon>Leucothrix</taxon>
    </lineage>
</organism>
<sequence length="145" mass="17239">MISIDLMHEHNHKIAEHSKVLSVLIRNRELCDTQVMCDIFFSYVAAVNEHLKNEEKNIYQPMLIHSDQSIKNTATQFMSGSMEIKRVIKQYTKKWCSRNKLQIKNHDQFIQDTEEIFEFVWNRIIDESEYLYPAFKIATQQKQAA</sequence>